<dbReference type="AlphaFoldDB" id="A0A392TM01"/>
<reference evidence="2 3" key="1">
    <citation type="journal article" date="2018" name="Front. Plant Sci.">
        <title>Red Clover (Trifolium pratense) and Zigzag Clover (T. medium) - A Picture of Genomic Similarities and Differences.</title>
        <authorList>
            <person name="Dluhosova J."/>
            <person name="Istvanek J."/>
            <person name="Nedelnik J."/>
            <person name="Repkova J."/>
        </authorList>
    </citation>
    <scope>NUCLEOTIDE SEQUENCE [LARGE SCALE GENOMIC DNA]</scope>
    <source>
        <strain evidence="3">cv. 10/8</strain>
        <tissue evidence="2">Leaf</tissue>
    </source>
</reference>
<dbReference type="EMBL" id="LXQA010603104">
    <property type="protein sequence ID" value="MCI61624.1"/>
    <property type="molecule type" value="Genomic_DNA"/>
</dbReference>
<protein>
    <submittedName>
        <fullName evidence="2">Plant/T31B5-30 protein</fullName>
    </submittedName>
</protein>
<sequence>MAPVTLVGPPELYARKPTYADMVASTQTDTRTIAANNPFIDQMVANFNSLGTTRNPPMGFTENMSPTFLST</sequence>
<keyword evidence="3" id="KW-1185">Reference proteome</keyword>
<dbReference type="Proteomes" id="UP000265520">
    <property type="component" value="Unassembled WGS sequence"/>
</dbReference>
<feature type="region of interest" description="Disordered" evidence="1">
    <location>
        <begin position="52"/>
        <end position="71"/>
    </location>
</feature>
<comment type="caution">
    <text evidence="2">The sequence shown here is derived from an EMBL/GenBank/DDBJ whole genome shotgun (WGS) entry which is preliminary data.</text>
</comment>
<feature type="non-terminal residue" evidence="2">
    <location>
        <position position="71"/>
    </location>
</feature>
<evidence type="ECO:0000313" key="2">
    <source>
        <dbReference type="EMBL" id="MCI61624.1"/>
    </source>
</evidence>
<name>A0A392TM01_9FABA</name>
<proteinExistence type="predicted"/>
<evidence type="ECO:0000256" key="1">
    <source>
        <dbReference type="SAM" id="MobiDB-lite"/>
    </source>
</evidence>
<organism evidence="2 3">
    <name type="scientific">Trifolium medium</name>
    <dbReference type="NCBI Taxonomy" id="97028"/>
    <lineage>
        <taxon>Eukaryota</taxon>
        <taxon>Viridiplantae</taxon>
        <taxon>Streptophyta</taxon>
        <taxon>Embryophyta</taxon>
        <taxon>Tracheophyta</taxon>
        <taxon>Spermatophyta</taxon>
        <taxon>Magnoliopsida</taxon>
        <taxon>eudicotyledons</taxon>
        <taxon>Gunneridae</taxon>
        <taxon>Pentapetalae</taxon>
        <taxon>rosids</taxon>
        <taxon>fabids</taxon>
        <taxon>Fabales</taxon>
        <taxon>Fabaceae</taxon>
        <taxon>Papilionoideae</taxon>
        <taxon>50 kb inversion clade</taxon>
        <taxon>NPAAA clade</taxon>
        <taxon>Hologalegina</taxon>
        <taxon>IRL clade</taxon>
        <taxon>Trifolieae</taxon>
        <taxon>Trifolium</taxon>
    </lineage>
</organism>
<evidence type="ECO:0000313" key="3">
    <source>
        <dbReference type="Proteomes" id="UP000265520"/>
    </source>
</evidence>
<accession>A0A392TM01</accession>
<feature type="compositionally biased region" description="Polar residues" evidence="1">
    <location>
        <begin position="62"/>
        <end position="71"/>
    </location>
</feature>